<feature type="domain" description="Plasmid partition protein putative N-terminal" evidence="1">
    <location>
        <begin position="22"/>
        <end position="124"/>
    </location>
</feature>
<accession>W5SIL5</accession>
<proteinExistence type="predicted"/>
<evidence type="ECO:0000313" key="3">
    <source>
        <dbReference type="EMBL" id="AHH06994.1"/>
    </source>
</evidence>
<name>W5SIL5_9SPIR</name>
<keyword evidence="3" id="KW-0614">Plasmid</keyword>
<feature type="domain" description="Plasmid partition protein putative C-terminal" evidence="2">
    <location>
        <begin position="133"/>
        <end position="181"/>
    </location>
</feature>
<reference evidence="3" key="1">
    <citation type="submission" date="2013-02" db="EMBL/GenBank/DDBJ databases">
        <title>Comparative genomics of Borrelia species.</title>
        <authorList>
            <person name="Schwan T.G."/>
            <person name="Raffel S.J."/>
            <person name="Porcella S.F."/>
        </authorList>
    </citation>
    <scope>NUCLEOTIDE SEQUENCE</scope>
    <source>
        <strain evidence="3">DOU</strain>
        <plasmid evidence="3">unnamed</plasmid>
    </source>
</reference>
<gene>
    <name evidence="3" type="ORF">BCD_0928</name>
</gene>
<evidence type="ECO:0000259" key="1">
    <source>
        <dbReference type="Pfam" id="PF01672"/>
    </source>
</evidence>
<dbReference type="Pfam" id="PF25882">
    <property type="entry name" value="Plasmid_parti_C"/>
    <property type="match status" value="1"/>
</dbReference>
<protein>
    <submittedName>
        <fullName evidence="3">Plasmid partition family protein</fullName>
    </submittedName>
</protein>
<dbReference type="InterPro" id="IPR058550">
    <property type="entry name" value="Plasmid_parti_N"/>
</dbReference>
<dbReference type="InterPro" id="IPR058551">
    <property type="entry name" value="Plasmid_parti_C"/>
</dbReference>
<dbReference type="Pfam" id="PF01672">
    <property type="entry name" value="Plasmid_parti_N"/>
    <property type="match status" value="1"/>
</dbReference>
<dbReference type="AlphaFoldDB" id="W5SIL5"/>
<sequence>MEVFMEIEINKRDLSDSVKKGNSIEQKIRHYNSLKEKLKVNFKKEIHNKIETMKILKEIKDNEYYRLDNYRTFEDFSQEYRLARTQVYQYLRLANAIEEGIIEETFLIKNGINDSLAFLQDKQGKRIRKSKINPIKPLRFQLKNQESYNYYKKNAKLTSFILDELFRDKKDWLEEFVKRFKDLRDN</sequence>
<dbReference type="HOGENOM" id="CLU_111029_0_0_12"/>
<evidence type="ECO:0000259" key="2">
    <source>
        <dbReference type="Pfam" id="PF25882"/>
    </source>
</evidence>
<dbReference type="NCBIfam" id="NF033725">
    <property type="entry name" value="borfam_49"/>
    <property type="match status" value="1"/>
</dbReference>
<organism evidence="3">
    <name type="scientific">Borrelia crocidurae DOU</name>
    <dbReference type="NCBI Taxonomy" id="1293575"/>
    <lineage>
        <taxon>Bacteria</taxon>
        <taxon>Pseudomonadati</taxon>
        <taxon>Spirochaetota</taxon>
        <taxon>Spirochaetia</taxon>
        <taxon>Spirochaetales</taxon>
        <taxon>Borreliaceae</taxon>
        <taxon>Borrelia</taxon>
    </lineage>
</organism>
<dbReference type="InterPro" id="IPR002596">
    <property type="entry name" value="Plasmid_parti"/>
</dbReference>
<geneLocation type="plasmid" evidence="3">
    <name>unnamed</name>
</geneLocation>
<dbReference type="EMBL" id="CP004279">
    <property type="protein sequence ID" value="AHH06994.1"/>
    <property type="molecule type" value="Genomic_DNA"/>
</dbReference>